<dbReference type="EMBL" id="LSYS01006902">
    <property type="protein sequence ID" value="OPJ73629.1"/>
    <property type="molecule type" value="Genomic_DNA"/>
</dbReference>
<gene>
    <name evidence="2" type="ORF">AV530_005946</name>
</gene>
<sequence>MPAGSKMDPPLAKVEPISRSGSASEINYIRRGKACCTTANEAEEKSKDNVTEMALQTPKAVKKEWQRGRRSSRCWMRDSPAAFDVDHGEASCSPAAHRGP</sequence>
<comment type="caution">
    <text evidence="2">The sequence shown here is derived from an EMBL/GenBank/DDBJ whole genome shotgun (WGS) entry which is preliminary data.</text>
</comment>
<accession>A0A1V4JN62</accession>
<organism evidence="2 3">
    <name type="scientific">Patagioenas fasciata monilis</name>
    <dbReference type="NCBI Taxonomy" id="372326"/>
    <lineage>
        <taxon>Eukaryota</taxon>
        <taxon>Metazoa</taxon>
        <taxon>Chordata</taxon>
        <taxon>Craniata</taxon>
        <taxon>Vertebrata</taxon>
        <taxon>Euteleostomi</taxon>
        <taxon>Archelosauria</taxon>
        <taxon>Archosauria</taxon>
        <taxon>Dinosauria</taxon>
        <taxon>Saurischia</taxon>
        <taxon>Theropoda</taxon>
        <taxon>Coelurosauria</taxon>
        <taxon>Aves</taxon>
        <taxon>Neognathae</taxon>
        <taxon>Neoaves</taxon>
        <taxon>Columbimorphae</taxon>
        <taxon>Columbiformes</taxon>
        <taxon>Columbidae</taxon>
        <taxon>Patagioenas</taxon>
    </lineage>
</organism>
<protein>
    <submittedName>
        <fullName evidence="2">Uncharacterized protein</fullName>
    </submittedName>
</protein>
<name>A0A1V4JN62_PATFA</name>
<evidence type="ECO:0000256" key="1">
    <source>
        <dbReference type="SAM" id="MobiDB-lite"/>
    </source>
</evidence>
<evidence type="ECO:0000313" key="3">
    <source>
        <dbReference type="Proteomes" id="UP000190648"/>
    </source>
</evidence>
<proteinExistence type="predicted"/>
<keyword evidence="3" id="KW-1185">Reference proteome</keyword>
<evidence type="ECO:0000313" key="2">
    <source>
        <dbReference type="EMBL" id="OPJ73629.1"/>
    </source>
</evidence>
<reference evidence="2 3" key="1">
    <citation type="submission" date="2016-02" db="EMBL/GenBank/DDBJ databases">
        <title>Band-tailed pigeon sequencing and assembly.</title>
        <authorList>
            <person name="Soares A.E."/>
            <person name="Novak B.J."/>
            <person name="Rice E.S."/>
            <person name="O'Connell B."/>
            <person name="Chang D."/>
            <person name="Weber S."/>
            <person name="Shapiro B."/>
        </authorList>
    </citation>
    <scope>NUCLEOTIDE SEQUENCE [LARGE SCALE GENOMIC DNA]</scope>
    <source>
        <strain evidence="2">BTP2013</strain>
        <tissue evidence="2">Blood</tissue>
    </source>
</reference>
<feature type="region of interest" description="Disordered" evidence="1">
    <location>
        <begin position="1"/>
        <end position="23"/>
    </location>
</feature>
<dbReference type="AlphaFoldDB" id="A0A1V4JN62"/>
<dbReference type="OrthoDB" id="9401021at2759"/>
<dbReference type="Proteomes" id="UP000190648">
    <property type="component" value="Unassembled WGS sequence"/>
</dbReference>